<name>A0A6M0H120_9CLOT</name>
<evidence type="ECO:0000256" key="4">
    <source>
        <dbReference type="ARBA" id="ARBA00023316"/>
    </source>
</evidence>
<dbReference type="RefSeq" id="WP_061993923.1">
    <property type="nucleotide sequence ID" value="NZ_JAAGPU010000003.1"/>
</dbReference>
<keyword evidence="3 5" id="KW-0777">Teichoic acid biosynthesis</keyword>
<keyword evidence="7" id="KW-1185">Reference proteome</keyword>
<comment type="similarity">
    <text evidence="5">Belongs to the glycosyltransferase 26 family. TagA/TarA subfamily.</text>
</comment>
<dbReference type="PANTHER" id="PTHR34136">
    <property type="match status" value="1"/>
</dbReference>
<dbReference type="GO" id="GO:0071555">
    <property type="term" value="P:cell wall organization"/>
    <property type="evidence" value="ECO:0007669"/>
    <property type="project" value="UniProtKB-KW"/>
</dbReference>
<keyword evidence="4 5" id="KW-0961">Cell wall biogenesis/degradation</keyword>
<comment type="pathway">
    <text evidence="5">Cell wall biogenesis; teichoic acid biosynthesis.</text>
</comment>
<dbReference type="GO" id="GO:0047244">
    <property type="term" value="F:N-acetylglucosaminyldiphosphoundecaprenol N-acetyl-beta-D-mannosaminyltransferase activity"/>
    <property type="evidence" value="ECO:0007669"/>
    <property type="project" value="UniProtKB-UniRule"/>
</dbReference>
<sequence>MGIKLLDYDIFSGTKEDLIKEVFSKEKVNIVSGNPEILNLGLNNKKLFDFFTSDKSIIIPDGIGTIIASKIVKNPIQEKLAGIEIMDEIIKVCNSENKGIYLLGASEEVLEECKKELKEKYKNLNIVGSHNGYFEMSNCTHITKEIEEKKPYAIFVAMGAPRQEEFIIKNMESLPCSIYMGVGGSFDVISGKISRAPKWMIDCGLEWLYRTLKNPSRIKRLGVIPKFLITTMKNR</sequence>
<dbReference type="UniPathway" id="UPA00632"/>
<dbReference type="CDD" id="cd06533">
    <property type="entry name" value="Glyco_transf_WecG_TagA"/>
    <property type="match status" value="1"/>
</dbReference>
<gene>
    <name evidence="6" type="ORF">G3M99_03405</name>
</gene>
<dbReference type="Pfam" id="PF03808">
    <property type="entry name" value="Glyco_tran_WecG"/>
    <property type="match status" value="1"/>
</dbReference>
<dbReference type="EC" id="2.4.1.187" evidence="5"/>
<keyword evidence="1 5" id="KW-0328">Glycosyltransferase</keyword>
<evidence type="ECO:0000256" key="3">
    <source>
        <dbReference type="ARBA" id="ARBA00022944"/>
    </source>
</evidence>
<dbReference type="AlphaFoldDB" id="A0A6M0H120"/>
<comment type="function">
    <text evidence="5">Catalyzes the conversion of GlcNAc-PP-undecaprenol into ManNAc-GlcNAc-PP-undecaprenol, the first committed lipid intermediate in the de novo synthesis of teichoic acid.</text>
</comment>
<evidence type="ECO:0000313" key="7">
    <source>
        <dbReference type="Proteomes" id="UP000481872"/>
    </source>
</evidence>
<reference evidence="6 7" key="1">
    <citation type="submission" date="2020-02" db="EMBL/GenBank/DDBJ databases">
        <title>Genome assembly of a novel Clostridium senegalense strain.</title>
        <authorList>
            <person name="Gupta T.B."/>
            <person name="Jauregui R."/>
            <person name="Maclean P."/>
            <person name="Nawarathana A."/>
            <person name="Brightwell G."/>
        </authorList>
    </citation>
    <scope>NUCLEOTIDE SEQUENCE [LARGE SCALE GENOMIC DNA]</scope>
    <source>
        <strain evidence="6 7">AGRFS4</strain>
    </source>
</reference>
<organism evidence="6 7">
    <name type="scientific">Clostridium senegalense</name>
    <dbReference type="NCBI Taxonomy" id="1465809"/>
    <lineage>
        <taxon>Bacteria</taxon>
        <taxon>Bacillati</taxon>
        <taxon>Bacillota</taxon>
        <taxon>Clostridia</taxon>
        <taxon>Eubacteriales</taxon>
        <taxon>Clostridiaceae</taxon>
        <taxon>Clostridium</taxon>
    </lineage>
</organism>
<proteinExistence type="inferred from homology"/>
<comment type="catalytic activity">
    <reaction evidence="5">
        <text>UDP-N-acetyl-alpha-D-mannosamine + N-acetyl-alpha-D-glucosaminyl-di-trans,octa-cis-undecaprenyl diphosphate = N-acetyl-beta-D-mannosaminyl-(1-&gt;4)-N-acetyl-alpha-D-glucosaminyl di-trans,octa-cis-undecaprenyl diphosphate + UDP + H(+)</text>
        <dbReference type="Rhea" id="RHEA:16053"/>
        <dbReference type="ChEBI" id="CHEBI:15378"/>
        <dbReference type="ChEBI" id="CHEBI:58223"/>
        <dbReference type="ChEBI" id="CHEBI:62959"/>
        <dbReference type="ChEBI" id="CHEBI:68623"/>
        <dbReference type="ChEBI" id="CHEBI:132210"/>
        <dbReference type="EC" id="2.4.1.187"/>
    </reaction>
</comment>
<dbReference type="GO" id="GO:0019350">
    <property type="term" value="P:teichoic acid biosynthetic process"/>
    <property type="evidence" value="ECO:0007669"/>
    <property type="project" value="UniProtKB-UniRule"/>
</dbReference>
<comment type="caution">
    <text evidence="6">The sequence shown here is derived from an EMBL/GenBank/DDBJ whole genome shotgun (WGS) entry which is preliminary data.</text>
</comment>
<dbReference type="InterPro" id="IPR034714">
    <property type="entry name" value="TagA_TarA"/>
</dbReference>
<dbReference type="PANTHER" id="PTHR34136:SF1">
    <property type="entry name" value="UDP-N-ACETYL-D-MANNOSAMINURONIC ACID TRANSFERASE"/>
    <property type="match status" value="1"/>
</dbReference>
<dbReference type="EMBL" id="JAAGPU010000003">
    <property type="protein sequence ID" value="NEU03918.1"/>
    <property type="molecule type" value="Genomic_DNA"/>
</dbReference>
<dbReference type="HAMAP" id="MF_02070">
    <property type="entry name" value="TagA_TarA"/>
    <property type="match status" value="1"/>
</dbReference>
<evidence type="ECO:0000256" key="5">
    <source>
        <dbReference type="HAMAP-Rule" id="MF_02070"/>
    </source>
</evidence>
<protein>
    <recommendedName>
        <fullName evidence="5">N-acetylglucosaminyldiphosphoundecaprenol N-acetyl-beta-D-mannosaminyltransferase</fullName>
        <ecNumber evidence="5">2.4.1.187</ecNumber>
    </recommendedName>
    <alternativeName>
        <fullName evidence="5">N-acetylmannosaminyltransferase</fullName>
    </alternativeName>
    <alternativeName>
        <fullName evidence="5">UDP-N-acetylmannosamine transferase</fullName>
    </alternativeName>
    <alternativeName>
        <fullName evidence="5">UDP-N-acetylmannosamine:N-acetylglucosaminyl pyrophosphorylundecaprenol N-acetylmannosaminyltransferase</fullName>
    </alternativeName>
</protein>
<evidence type="ECO:0000256" key="2">
    <source>
        <dbReference type="ARBA" id="ARBA00022679"/>
    </source>
</evidence>
<keyword evidence="2 5" id="KW-0808">Transferase</keyword>
<dbReference type="InterPro" id="IPR004629">
    <property type="entry name" value="WecG_TagA_CpsF"/>
</dbReference>
<dbReference type="NCBIfam" id="TIGR00696">
    <property type="entry name" value="wecG_tagA_cpsF"/>
    <property type="match status" value="1"/>
</dbReference>
<evidence type="ECO:0000313" key="6">
    <source>
        <dbReference type="EMBL" id="NEU03918.1"/>
    </source>
</evidence>
<dbReference type="Proteomes" id="UP000481872">
    <property type="component" value="Unassembled WGS sequence"/>
</dbReference>
<accession>A0A6M0H120</accession>
<evidence type="ECO:0000256" key="1">
    <source>
        <dbReference type="ARBA" id="ARBA00022676"/>
    </source>
</evidence>